<dbReference type="VEuPathDB" id="FungiDB:ACJ73_07407"/>
<keyword evidence="3" id="KW-1185">Reference proteome</keyword>
<dbReference type="Proteomes" id="UP000242791">
    <property type="component" value="Unassembled WGS sequence"/>
</dbReference>
<evidence type="ECO:0000313" key="3">
    <source>
        <dbReference type="Proteomes" id="UP000242791"/>
    </source>
</evidence>
<proteinExistence type="predicted"/>
<evidence type="ECO:0000313" key="2">
    <source>
        <dbReference type="EMBL" id="OJD21254.1"/>
    </source>
</evidence>
<gene>
    <name evidence="2" type="ORF">ACJ73_07407</name>
</gene>
<dbReference type="OrthoDB" id="4360092at2759"/>
<name>A0A1J9PY37_9EURO</name>
<dbReference type="Pfam" id="PF11917">
    <property type="entry name" value="DUF3435"/>
    <property type="match status" value="1"/>
</dbReference>
<evidence type="ECO:0008006" key="4">
    <source>
        <dbReference type="Google" id="ProtNLM"/>
    </source>
</evidence>
<reference evidence="2 3" key="1">
    <citation type="submission" date="2015-08" db="EMBL/GenBank/DDBJ databases">
        <title>Emmonsia species relationships and genome sequence.</title>
        <authorList>
            <person name="Cuomo C.A."/>
            <person name="Schwartz I.S."/>
            <person name="Kenyon C."/>
            <person name="De Hoog G.S."/>
            <person name="Govender N.P."/>
            <person name="Botha A."/>
            <person name="Moreno L."/>
            <person name="De Vries M."/>
            <person name="Munoz J.F."/>
            <person name="Stielow J.B."/>
        </authorList>
    </citation>
    <scope>NUCLEOTIDE SEQUENCE [LARGE SCALE GENOMIC DNA]</scope>
    <source>
        <strain evidence="2 3">EI222</strain>
    </source>
</reference>
<comment type="caution">
    <text evidence="2">The sequence shown here is derived from an EMBL/GenBank/DDBJ whole genome shotgun (WGS) entry which is preliminary data.</text>
</comment>
<dbReference type="InterPro" id="IPR021842">
    <property type="entry name" value="DUF3435"/>
</dbReference>
<dbReference type="EMBL" id="LGTZ01001491">
    <property type="protein sequence ID" value="OJD21254.1"/>
    <property type="molecule type" value="Genomic_DNA"/>
</dbReference>
<sequence length="182" mass="20839">MALDEEAKETLEEEQMLPAQIHLFSKPLTWPTSRSVEEELRRRDAGAEAVRMCCGVLEGGPRRGRRPKAPAPSPPLSPTQTLKTNDEVSPEAWSDSLRAAEEHIRDAKQPRGCFECYAHPGSSDHQRIHRYSRPADLGRHFRDDHLLHLKDAEPAWCSWCEIKVEHKMHVQNHAKMVHRICT</sequence>
<accession>A0A1J9PY37</accession>
<evidence type="ECO:0000256" key="1">
    <source>
        <dbReference type="SAM" id="MobiDB-lite"/>
    </source>
</evidence>
<organism evidence="2 3">
    <name type="scientific">Blastomyces percursus</name>
    <dbReference type="NCBI Taxonomy" id="1658174"/>
    <lineage>
        <taxon>Eukaryota</taxon>
        <taxon>Fungi</taxon>
        <taxon>Dikarya</taxon>
        <taxon>Ascomycota</taxon>
        <taxon>Pezizomycotina</taxon>
        <taxon>Eurotiomycetes</taxon>
        <taxon>Eurotiomycetidae</taxon>
        <taxon>Onygenales</taxon>
        <taxon>Ajellomycetaceae</taxon>
        <taxon>Blastomyces</taxon>
    </lineage>
</organism>
<protein>
    <recommendedName>
        <fullName evidence="4">C2H2-type domain-containing protein</fullName>
    </recommendedName>
</protein>
<feature type="region of interest" description="Disordered" evidence="1">
    <location>
        <begin position="57"/>
        <end position="88"/>
    </location>
</feature>
<dbReference type="STRING" id="1658174.A0A1J9PY37"/>
<dbReference type="AlphaFoldDB" id="A0A1J9PY37"/>